<protein>
    <submittedName>
        <fullName evidence="1">Uncharacterized protein</fullName>
    </submittedName>
</protein>
<keyword evidence="2" id="KW-1185">Reference proteome</keyword>
<reference evidence="1" key="1">
    <citation type="submission" date="2022-04" db="EMBL/GenBank/DDBJ databases">
        <title>Jade perch genome.</title>
        <authorList>
            <person name="Chao B."/>
        </authorList>
    </citation>
    <scope>NUCLEOTIDE SEQUENCE</scope>
    <source>
        <strain evidence="1">CB-2022</strain>
    </source>
</reference>
<dbReference type="EMBL" id="CM041534">
    <property type="protein sequence ID" value="KAI3373709.1"/>
    <property type="molecule type" value="Genomic_DNA"/>
</dbReference>
<accession>A0ACB8X142</accession>
<organism evidence="1 2">
    <name type="scientific">Scortum barcoo</name>
    <name type="common">barcoo grunter</name>
    <dbReference type="NCBI Taxonomy" id="214431"/>
    <lineage>
        <taxon>Eukaryota</taxon>
        <taxon>Metazoa</taxon>
        <taxon>Chordata</taxon>
        <taxon>Craniata</taxon>
        <taxon>Vertebrata</taxon>
        <taxon>Euteleostomi</taxon>
        <taxon>Actinopterygii</taxon>
        <taxon>Neopterygii</taxon>
        <taxon>Teleostei</taxon>
        <taxon>Neoteleostei</taxon>
        <taxon>Acanthomorphata</taxon>
        <taxon>Eupercaria</taxon>
        <taxon>Centrarchiformes</taxon>
        <taxon>Terapontoidei</taxon>
        <taxon>Terapontidae</taxon>
        <taxon>Scortum</taxon>
    </lineage>
</organism>
<sequence length="756" mass="83447">MSLMAMSAPRLSVFTFESTVHSSHVLRCLDEQRRRDTLCDVTVVVEGQNFRAHRSVLASCSEYFTHRIPSLTQHGAVITLPQEVTAAGFEPLLKFAYTSKLLFGKDDVLEIRNSASILGFRDLDEACFDFLLPKFFSTSKGSAPFLRKTCCKKKCKRRLSRGDGGTDSDDMLLDEKEVKPVADSPSQQEVPWPCNKSVNNKMGSQNSTGTPTPVAEGINDYLKQCPKYRRQLACEKETCSTEKSLSNPVTVIREECDRSCSPCSSSSVKSKNETEAEFPGNSSYPTQSKGGTDDLLKSEIDGKATDAGAGRGEVDVVTRETNDRQGKWSEKEDYMDMEEDVSLSDRPSAKTASSGPSALLGETSSGLIFHHCLLKTFSGGLAVTGSPGQERFVMDITEDKEVIQETIQQKAEEQVEAERKRADDERDSGWQERGKGGQRGCMERVVVSVNSARERSIAEKEVAEHLTKRLGSDGGSSQLSFQDPDAGSSSDTGSGRALSSSSECQRLHVNPGSKSASCPFFQDLDQGKCIWKGAEVSECEGASQSGLSSFNSGEDGDSETETEGDSESYTRERARQVQLPFSVDWIVDLSRNDFQQLLKQQVFTREQLDFVHDMRRRSKNRLAAQRCRKRKLDCIFNLQCEISKLKTEREKLIMEKNQLNHMKLKTFHSVSVLCQRVCSEANLQPEQLQVLAKYTTPDCPLSSFVPHLDTLLSQHGFPLQLQASLSACSVGLNEHVASGEASSSSSRDTVTGDGQH</sequence>
<comment type="caution">
    <text evidence="1">The sequence shown here is derived from an EMBL/GenBank/DDBJ whole genome shotgun (WGS) entry which is preliminary data.</text>
</comment>
<evidence type="ECO:0000313" key="2">
    <source>
        <dbReference type="Proteomes" id="UP000831701"/>
    </source>
</evidence>
<name>A0ACB8X142_9TELE</name>
<evidence type="ECO:0000313" key="1">
    <source>
        <dbReference type="EMBL" id="KAI3373709.1"/>
    </source>
</evidence>
<proteinExistence type="predicted"/>
<dbReference type="Proteomes" id="UP000831701">
    <property type="component" value="Chromosome 4"/>
</dbReference>
<gene>
    <name evidence="1" type="ORF">L3Q82_022291</name>
</gene>